<evidence type="ECO:0000259" key="2">
    <source>
        <dbReference type="SMART" id="SM00867"/>
    </source>
</evidence>
<evidence type="ECO:0000313" key="4">
    <source>
        <dbReference type="Proteomes" id="UP000321578"/>
    </source>
</evidence>
<accession>A0A5C6ZDI9</accession>
<gene>
    <name evidence="3" type="ORF">ESY86_17515</name>
</gene>
<feature type="signal peptide" evidence="1">
    <location>
        <begin position="1"/>
        <end position="20"/>
    </location>
</feature>
<keyword evidence="4" id="KW-1185">Reference proteome</keyword>
<proteinExistence type="predicted"/>
<name>A0A5C6ZDI9_9FLAO</name>
<dbReference type="PROSITE" id="PS51257">
    <property type="entry name" value="PROKAR_LIPOPROTEIN"/>
    <property type="match status" value="1"/>
</dbReference>
<dbReference type="InterPro" id="IPR007372">
    <property type="entry name" value="Lipid/polyisoprenoid-bd_YceI"/>
</dbReference>
<dbReference type="SMART" id="SM00867">
    <property type="entry name" value="YceI"/>
    <property type="match status" value="1"/>
</dbReference>
<comment type="caution">
    <text evidence="3">The sequence shown here is derived from an EMBL/GenBank/DDBJ whole genome shotgun (WGS) entry which is preliminary data.</text>
</comment>
<evidence type="ECO:0000256" key="1">
    <source>
        <dbReference type="SAM" id="SignalP"/>
    </source>
</evidence>
<dbReference type="Gene3D" id="2.40.128.110">
    <property type="entry name" value="Lipid/polyisoprenoid-binding, YceI-like"/>
    <property type="match status" value="1"/>
</dbReference>
<dbReference type="Proteomes" id="UP000321578">
    <property type="component" value="Unassembled WGS sequence"/>
</dbReference>
<dbReference type="AlphaFoldDB" id="A0A5C6ZDI9"/>
<feature type="chain" id="PRO_5023065516" evidence="1">
    <location>
        <begin position="21"/>
        <end position="226"/>
    </location>
</feature>
<dbReference type="PANTHER" id="PTHR34406">
    <property type="entry name" value="PROTEIN YCEI"/>
    <property type="match status" value="1"/>
</dbReference>
<dbReference type="InterPro" id="IPR036761">
    <property type="entry name" value="TTHA0802/YceI-like_sf"/>
</dbReference>
<dbReference type="PANTHER" id="PTHR34406:SF1">
    <property type="entry name" value="PROTEIN YCEI"/>
    <property type="match status" value="1"/>
</dbReference>
<reference evidence="3 4" key="1">
    <citation type="submission" date="2019-08" db="EMBL/GenBank/DDBJ databases">
        <title>Genomes of Subsaximicrobium wynnwilliamsii strains.</title>
        <authorList>
            <person name="Bowman J.P."/>
        </authorList>
    </citation>
    <scope>NUCLEOTIDE SEQUENCE [LARGE SCALE GENOMIC DNA]</scope>
    <source>
        <strain evidence="3 4">2-80-2</strain>
    </source>
</reference>
<dbReference type="RefSeq" id="WP_147088024.1">
    <property type="nucleotide sequence ID" value="NZ_VORM01000021.1"/>
</dbReference>
<organism evidence="3 4">
    <name type="scientific">Subsaximicrobium wynnwilliamsii</name>
    <dbReference type="NCBI Taxonomy" id="291179"/>
    <lineage>
        <taxon>Bacteria</taxon>
        <taxon>Pseudomonadati</taxon>
        <taxon>Bacteroidota</taxon>
        <taxon>Flavobacteriia</taxon>
        <taxon>Flavobacteriales</taxon>
        <taxon>Flavobacteriaceae</taxon>
        <taxon>Subsaximicrobium</taxon>
    </lineage>
</organism>
<evidence type="ECO:0000313" key="3">
    <source>
        <dbReference type="EMBL" id="TXD87233.1"/>
    </source>
</evidence>
<dbReference type="Pfam" id="PF04264">
    <property type="entry name" value="YceI"/>
    <property type="match status" value="1"/>
</dbReference>
<keyword evidence="1" id="KW-0732">Signal</keyword>
<dbReference type="OrthoDB" id="951410at2"/>
<dbReference type="SUPFAM" id="SSF101874">
    <property type="entry name" value="YceI-like"/>
    <property type="match status" value="1"/>
</dbReference>
<dbReference type="EMBL" id="VORO01000027">
    <property type="protein sequence ID" value="TXD87233.1"/>
    <property type="molecule type" value="Genomic_DNA"/>
</dbReference>
<sequence>MKNRPYIRLMLFAVIFTALSCQDKAKKSNTSDAQAAAMSASNHSQFELIIEESKVDWKGFKPTGTHTGTIALEKGDLATDGGKLQSGTIVIDMSSINVTDLEGDDKADLEAHLKGTVAGKKGDFFNTTEFPKAIFEITSTESLAAGKTTLSGNLEMLGQKHNITFPVNITNSEDMMTIESKAFTIDRTQWGINYGSKSVFDNLGDKFINDEIELKFTVKAKKVSAE</sequence>
<feature type="domain" description="Lipid/polyisoprenoid-binding YceI-like" evidence="2">
    <location>
        <begin position="47"/>
        <end position="221"/>
    </location>
</feature>
<protein>
    <submittedName>
        <fullName evidence="3">YceI family protein</fullName>
    </submittedName>
</protein>